<name>X1VDH6_9ZZZZ</name>
<dbReference type="SUPFAM" id="SSF53335">
    <property type="entry name" value="S-adenosyl-L-methionine-dependent methyltransferases"/>
    <property type="match status" value="1"/>
</dbReference>
<dbReference type="GO" id="GO:0032259">
    <property type="term" value="P:methylation"/>
    <property type="evidence" value="ECO:0007669"/>
    <property type="project" value="InterPro"/>
</dbReference>
<dbReference type="InterPro" id="IPR029063">
    <property type="entry name" value="SAM-dependent_MTases_sf"/>
</dbReference>
<reference evidence="1" key="1">
    <citation type="journal article" date="2014" name="Front. Microbiol.">
        <title>High frequency of phylogenetically diverse reductive dehalogenase-homologous genes in deep subseafloor sedimentary metagenomes.</title>
        <authorList>
            <person name="Kawai M."/>
            <person name="Futagami T."/>
            <person name="Toyoda A."/>
            <person name="Takaki Y."/>
            <person name="Nishi S."/>
            <person name="Hori S."/>
            <person name="Arai W."/>
            <person name="Tsubouchi T."/>
            <person name="Morono Y."/>
            <person name="Uchiyama I."/>
            <person name="Ito T."/>
            <person name="Fujiyama A."/>
            <person name="Inagaki F."/>
            <person name="Takami H."/>
        </authorList>
    </citation>
    <scope>NUCLEOTIDE SEQUENCE</scope>
    <source>
        <strain evidence="1">Expedition CK06-06</strain>
    </source>
</reference>
<protein>
    <submittedName>
        <fullName evidence="1">Uncharacterized protein</fullName>
    </submittedName>
</protein>
<comment type="caution">
    <text evidence="1">The sequence shown here is derived from an EMBL/GenBank/DDBJ whole genome shotgun (WGS) entry which is preliminary data.</text>
</comment>
<dbReference type="AlphaFoldDB" id="X1VDH6"/>
<dbReference type="PROSITE" id="PS51143">
    <property type="entry name" value="MT_A70"/>
    <property type="match status" value="1"/>
</dbReference>
<gene>
    <name evidence="1" type="ORF">S12H4_46364</name>
</gene>
<feature type="non-terminal residue" evidence="1">
    <location>
        <position position="253"/>
    </location>
</feature>
<dbReference type="InterPro" id="IPR007757">
    <property type="entry name" value="MT-A70-like"/>
</dbReference>
<dbReference type="InterPro" id="IPR002052">
    <property type="entry name" value="DNA_methylase_N6_adenine_CS"/>
</dbReference>
<sequence>QETKEYHARAKALLDYCKSQHKDRKDLQNKLAELKIDAACRGGELLKQMKDMGERDKGGRGGLGKRVEFHYETQPPTLSGLGFTKAKAHRWQSIALLPKKERKKYYEKEKKRAEGDGELTESGLYRYTDRYFRKPPEFPPMPKSRYRVIYADPPWQYSDELVEEYGTAEHHYGTLSIKELCEMPFPKTTKDTVLFLWITSPIKRQEKYKEVLNSWGFIERSEWIWNKRRHNFGHWNSVRHEYLLICTKGDCPL</sequence>
<dbReference type="GO" id="GO:0008168">
    <property type="term" value="F:methyltransferase activity"/>
    <property type="evidence" value="ECO:0007669"/>
    <property type="project" value="InterPro"/>
</dbReference>
<evidence type="ECO:0000313" key="1">
    <source>
        <dbReference type="EMBL" id="GAJ15577.1"/>
    </source>
</evidence>
<feature type="non-terminal residue" evidence="1">
    <location>
        <position position="1"/>
    </location>
</feature>
<dbReference type="Pfam" id="PF05063">
    <property type="entry name" value="MT-A70"/>
    <property type="match status" value="1"/>
</dbReference>
<organism evidence="1">
    <name type="scientific">marine sediment metagenome</name>
    <dbReference type="NCBI Taxonomy" id="412755"/>
    <lineage>
        <taxon>unclassified sequences</taxon>
        <taxon>metagenomes</taxon>
        <taxon>ecological metagenomes</taxon>
    </lineage>
</organism>
<dbReference type="Gene3D" id="3.40.50.150">
    <property type="entry name" value="Vaccinia Virus protein VP39"/>
    <property type="match status" value="1"/>
</dbReference>
<proteinExistence type="predicted"/>
<dbReference type="EMBL" id="BARW01028759">
    <property type="protein sequence ID" value="GAJ15577.1"/>
    <property type="molecule type" value="Genomic_DNA"/>
</dbReference>
<accession>X1VDH6</accession>
<dbReference type="GO" id="GO:0003676">
    <property type="term" value="F:nucleic acid binding"/>
    <property type="evidence" value="ECO:0007669"/>
    <property type="project" value="InterPro"/>
</dbReference>
<dbReference type="PROSITE" id="PS00092">
    <property type="entry name" value="N6_MTASE"/>
    <property type="match status" value="1"/>
</dbReference>